<dbReference type="EMBL" id="JAEDXU010000002">
    <property type="protein sequence ID" value="MBP1045862.1"/>
    <property type="molecule type" value="Genomic_DNA"/>
</dbReference>
<reference evidence="5 6" key="1">
    <citation type="submission" date="2020-12" db="EMBL/GenBank/DDBJ databases">
        <title>Vagococcus allomyrinae sp. nov. and Enterococcus lavae sp. nov., isolated from the larvae of Allomyrina dichotoma.</title>
        <authorList>
            <person name="Lee S.D."/>
        </authorList>
    </citation>
    <scope>NUCLEOTIDE SEQUENCE [LARGE SCALE GENOMIC DNA]</scope>
    <source>
        <strain evidence="5 6">BWM-S5</strain>
    </source>
</reference>
<dbReference type="Gene3D" id="3.40.50.150">
    <property type="entry name" value="Vaccinia Virus protein VP39"/>
    <property type="match status" value="1"/>
</dbReference>
<protein>
    <submittedName>
        <fullName evidence="5">Class I SAM-dependent methyltransferase</fullName>
    </submittedName>
</protein>
<evidence type="ECO:0000313" key="5">
    <source>
        <dbReference type="EMBL" id="MBP1045862.1"/>
    </source>
</evidence>
<keyword evidence="6" id="KW-1185">Reference proteome</keyword>
<keyword evidence="2 5" id="KW-0489">Methyltransferase</keyword>
<dbReference type="CDD" id="cd02440">
    <property type="entry name" value="AdoMet_MTases"/>
    <property type="match status" value="1"/>
</dbReference>
<dbReference type="GO" id="GO:0032259">
    <property type="term" value="P:methylation"/>
    <property type="evidence" value="ECO:0007669"/>
    <property type="project" value="UniProtKB-KW"/>
</dbReference>
<organism evidence="5 6">
    <name type="scientific">Enterococcus larvae</name>
    <dbReference type="NCBI Taxonomy" id="2794352"/>
    <lineage>
        <taxon>Bacteria</taxon>
        <taxon>Bacillati</taxon>
        <taxon>Bacillota</taxon>
        <taxon>Bacilli</taxon>
        <taxon>Lactobacillales</taxon>
        <taxon>Enterococcaceae</taxon>
        <taxon>Enterococcus</taxon>
    </lineage>
</organism>
<name>A0ABS4CIU9_9ENTE</name>
<evidence type="ECO:0000256" key="3">
    <source>
        <dbReference type="ARBA" id="ARBA00022679"/>
    </source>
</evidence>
<proteinExistence type="inferred from homology"/>
<dbReference type="InterPro" id="IPR051052">
    <property type="entry name" value="Diverse_substrate_MTase"/>
</dbReference>
<dbReference type="RefSeq" id="WP_209556657.1">
    <property type="nucleotide sequence ID" value="NZ_JAEDXU010000002.1"/>
</dbReference>
<gene>
    <name evidence="5" type="ORF">I6N96_06180</name>
</gene>
<evidence type="ECO:0000259" key="4">
    <source>
        <dbReference type="Pfam" id="PF08241"/>
    </source>
</evidence>
<dbReference type="SUPFAM" id="SSF53335">
    <property type="entry name" value="S-adenosyl-L-methionine-dependent methyltransferases"/>
    <property type="match status" value="1"/>
</dbReference>
<dbReference type="Pfam" id="PF08241">
    <property type="entry name" value="Methyltransf_11"/>
    <property type="match status" value="1"/>
</dbReference>
<dbReference type="InterPro" id="IPR013216">
    <property type="entry name" value="Methyltransf_11"/>
</dbReference>
<feature type="domain" description="Methyltransferase type 11" evidence="4">
    <location>
        <begin position="61"/>
        <end position="155"/>
    </location>
</feature>
<dbReference type="PANTHER" id="PTHR44942">
    <property type="entry name" value="METHYLTRANSF_11 DOMAIN-CONTAINING PROTEIN"/>
    <property type="match status" value="1"/>
</dbReference>
<comment type="caution">
    <text evidence="5">The sequence shown here is derived from an EMBL/GenBank/DDBJ whole genome shotgun (WGS) entry which is preliminary data.</text>
</comment>
<dbReference type="GO" id="GO:0008168">
    <property type="term" value="F:methyltransferase activity"/>
    <property type="evidence" value="ECO:0007669"/>
    <property type="project" value="UniProtKB-KW"/>
</dbReference>
<evidence type="ECO:0000256" key="1">
    <source>
        <dbReference type="ARBA" id="ARBA00008361"/>
    </source>
</evidence>
<dbReference type="PANTHER" id="PTHR44942:SF4">
    <property type="entry name" value="METHYLTRANSFERASE TYPE 11 DOMAIN-CONTAINING PROTEIN"/>
    <property type="match status" value="1"/>
</dbReference>
<evidence type="ECO:0000256" key="2">
    <source>
        <dbReference type="ARBA" id="ARBA00022603"/>
    </source>
</evidence>
<keyword evidence="3" id="KW-0808">Transferase</keyword>
<accession>A0ABS4CIU9</accession>
<dbReference type="Proteomes" id="UP000673375">
    <property type="component" value="Unassembled WGS sequence"/>
</dbReference>
<evidence type="ECO:0000313" key="6">
    <source>
        <dbReference type="Proteomes" id="UP000673375"/>
    </source>
</evidence>
<dbReference type="InterPro" id="IPR029063">
    <property type="entry name" value="SAM-dependent_MTases_sf"/>
</dbReference>
<sequence length="203" mass="23355">MILFAAVLLVITFLFFYLMKQSKKPTGIVGRGMMKIWNRVYLPMARWSLTVFTERKAERILDIGVGNGASTLLLKEYFPDAQIVGIDISDAAIQAANDRAVVGVQFFVRSIEETQLKKESYDLVTAYQTHFHWEDLDKAFVEIYRVLKSDGILLIACEQAKLHYYLKDIAKTTVFADYMARWGFELENTAESSGWITYLLRKK</sequence>
<comment type="similarity">
    <text evidence="1">Belongs to the methyltransferase superfamily.</text>
</comment>